<dbReference type="GO" id="GO:0005739">
    <property type="term" value="C:mitochondrion"/>
    <property type="evidence" value="ECO:0007669"/>
    <property type="project" value="TreeGrafter"/>
</dbReference>
<protein>
    <submittedName>
        <fullName evidence="4">Phosphatidylserine decarboxylase proenzyme 3</fullName>
    </submittedName>
</protein>
<dbReference type="PANTHER" id="PTHR10067">
    <property type="entry name" value="PHOSPHATIDYLSERINE DECARBOXYLASE"/>
    <property type="match status" value="1"/>
</dbReference>
<dbReference type="AlphaFoldDB" id="A0A0L0NIC2"/>
<dbReference type="GO" id="GO:0004609">
    <property type="term" value="F:phosphatidylserine decarboxylase activity"/>
    <property type="evidence" value="ECO:0007669"/>
    <property type="project" value="InterPro"/>
</dbReference>
<dbReference type="Proteomes" id="UP000036947">
    <property type="component" value="Unassembled WGS sequence"/>
</dbReference>
<keyword evidence="5" id="KW-1185">Reference proteome</keyword>
<evidence type="ECO:0000256" key="2">
    <source>
        <dbReference type="ARBA" id="ARBA00023239"/>
    </source>
</evidence>
<evidence type="ECO:0000256" key="1">
    <source>
        <dbReference type="ARBA" id="ARBA00022793"/>
    </source>
</evidence>
<proteinExistence type="predicted"/>
<reference evidence="4 5" key="1">
    <citation type="journal article" date="2015" name="BMC Genomics">
        <title>The genome of the truffle-parasite Tolypocladium ophioglossoides and the evolution of antifungal peptaibiotics.</title>
        <authorList>
            <person name="Quandt C.A."/>
            <person name="Bushley K.E."/>
            <person name="Spatafora J.W."/>
        </authorList>
    </citation>
    <scope>NUCLEOTIDE SEQUENCE [LARGE SCALE GENOMIC DNA]</scope>
    <source>
        <strain evidence="4 5">CBS 100239</strain>
    </source>
</reference>
<dbReference type="EMBL" id="LFRF01000003">
    <property type="protein sequence ID" value="KND93841.1"/>
    <property type="molecule type" value="Genomic_DNA"/>
</dbReference>
<keyword evidence="1" id="KW-0210">Decarboxylase</keyword>
<feature type="domain" description="L-tryptophan decarboxylase PsiD-like" evidence="3">
    <location>
        <begin position="50"/>
        <end position="188"/>
    </location>
</feature>
<sequence length="454" mass="51477">MANIVPQPHHFRRIGGWLPQDPKTLLDWVKKLVTEVDHKKKHGFLSWPKEIQHLNNLIEGTSELRMLASAMFDEVPNKPPYDKDPTGNKQIRSYKHMLDVFAHIMENVTPKWTNNPQGQDLIGFPFNAILDWLMATPSGYAFFLKREVNASLKAILDKWKIDVLQTDKSLHVITTDDDGWLSKAALKKIEDDTNITGTKLTFAQLFECDPDKAHWGFRSWDDFFTRTFRNFDTIRPIAYPKDPKWIVSSCESKPWALQTDVKAYDSFWLKGQPYGVAEMMDHHEESSKFVGGTVYQAFLSATSYHRWHSPVTGKVVFSKVIDGTYFSEPTINGFTNPDGPDPAAPDKAQGYITHVATRAMYLIDTESPIGLVCGIYVGMADVSSCEILEKFQVKKGGKAVEVKKGEEIGMFHHGGSTHCLVFEKGLKLKWIKEAYPDVSKTNLAIRSELAYAEV</sequence>
<gene>
    <name evidence="4" type="ORF">TOPH_01921</name>
</gene>
<name>A0A0L0NIC2_TOLOC</name>
<dbReference type="InterPro" id="IPR022237">
    <property type="entry name" value="PsiD-like"/>
</dbReference>
<dbReference type="InterPro" id="IPR003817">
    <property type="entry name" value="PS_Dcarbxylase"/>
</dbReference>
<dbReference type="Pfam" id="PF02666">
    <property type="entry name" value="PS_Dcarbxylase"/>
    <property type="match status" value="1"/>
</dbReference>
<dbReference type="PANTHER" id="PTHR10067:SF9">
    <property type="entry name" value="PHOSPHATIDYLSERINE DECARBOXYLASE FAMILY PROTEIN (AFU_ORTHOLOGUE AFUA_7G01730)"/>
    <property type="match status" value="1"/>
</dbReference>
<evidence type="ECO:0000259" key="3">
    <source>
        <dbReference type="Pfam" id="PF12588"/>
    </source>
</evidence>
<evidence type="ECO:0000313" key="5">
    <source>
        <dbReference type="Proteomes" id="UP000036947"/>
    </source>
</evidence>
<organism evidence="4 5">
    <name type="scientific">Tolypocladium ophioglossoides (strain CBS 100239)</name>
    <name type="common">Snaketongue truffleclub</name>
    <name type="synonym">Elaphocordyceps ophioglossoides</name>
    <dbReference type="NCBI Taxonomy" id="1163406"/>
    <lineage>
        <taxon>Eukaryota</taxon>
        <taxon>Fungi</taxon>
        <taxon>Dikarya</taxon>
        <taxon>Ascomycota</taxon>
        <taxon>Pezizomycotina</taxon>
        <taxon>Sordariomycetes</taxon>
        <taxon>Hypocreomycetidae</taxon>
        <taxon>Hypocreales</taxon>
        <taxon>Ophiocordycipitaceae</taxon>
        <taxon>Tolypocladium</taxon>
    </lineage>
</organism>
<dbReference type="Pfam" id="PF12588">
    <property type="entry name" value="PSDC"/>
    <property type="match status" value="1"/>
</dbReference>
<evidence type="ECO:0000313" key="4">
    <source>
        <dbReference type="EMBL" id="KND93841.1"/>
    </source>
</evidence>
<dbReference type="GO" id="GO:0006646">
    <property type="term" value="P:phosphatidylethanolamine biosynthetic process"/>
    <property type="evidence" value="ECO:0007669"/>
    <property type="project" value="TreeGrafter"/>
</dbReference>
<dbReference type="STRING" id="1163406.A0A0L0NIC2"/>
<accession>A0A0L0NIC2</accession>
<comment type="caution">
    <text evidence="4">The sequence shown here is derived from an EMBL/GenBank/DDBJ whole genome shotgun (WGS) entry which is preliminary data.</text>
</comment>
<dbReference type="OrthoDB" id="5973539at2759"/>
<keyword evidence="2" id="KW-0456">Lyase</keyword>